<reference evidence="1" key="1">
    <citation type="submission" date="2017-01" db="EMBL/GenBank/DDBJ databases">
        <title>Draft genome sequence of uncultured bacilliform virus purified from snow crab.</title>
        <authorList>
            <person name="Takano T."/>
        </authorList>
    </citation>
    <scope>NUCLEOTIDE SEQUENCE</scope>
    <source>
        <strain evidence="1">Isolate_1</strain>
    </source>
</reference>
<name>A0A1Q3DL58_9VIRU</name>
<sequence>MSENEIELPVVPQGTTDHFDGVIGNSRDPISMTSLATIVRYSQQGVYQTEGRISQELLKDVSLLIKIRPSVIIVETNKTYGIEEISTNELKKIIKTRIDSLNAVCGDNPTITKGLTDAGEALPIIINSKKWTVEEDKEINMLVNGRDVKYLINAMHMKNTDWERKRVTSLVLNDAIGVFYAHLGILDIVITESRETNKHLQNAIILRLKKMTMWLNTPLQLAIPSVDNDEQKQNEWNKVLTQHPSLTRAEDLKRMSDLSSASNLSALFVPGLTDTKQLRMSLKERRGTNHYFTAQGYLGSSDITKMDIITQQHKLLTETLGEDIITTTPLITPLLQKDDEEGDTDKRKNLVESTINAHGDIGTVVEHIQSSYEAWGTLMVERVEENKKKETIEEKTIYSVMLKAPVTCFFGPDVDSVIKGVNDTSINLYVHLCPSLYEPERRKTLVALPNSKDVREVHSSGRFVQVSDSKQSGFLPDVDLDTLRMLLTSTASPSSIASILYYNNADASVFQNNLYKGNGTLSAILVNMLALSLPNTRRTSDYISAVGEIASSVADVYGINDSRSCDSILFPDEHLLSERRSCGRPYFWFDPITCVVGLYKTSMDIFLQNLNRKTETIRMDDAWAFMHGSVLELVLEPFFNAILITGVWATTEARELMRYIVEDVLLKYTSTSHLRSLLSFSRNVSDTVARLSVIYTIVKSAAENRGMCIAFPGAPSFIIEPGILFKDYVLSGTPKYILEGDGVAERLRIMMITLTEPSHSNDEDIDDIAVVSFEIPSSAYFNQKKNLTVYIAEMDTNDKNNDNKRNDMIVPKVEYEAPRALLIQHRDPDGFKKIKDNRLLESRYILTNKKIYESRIKPNDDITPFEANGMVSGFNRYGQFEHITYKLPGGLEMSNTNEKHMEQDLFVVTDGDTEVIFFEPLLSVYGLNAAANEKKVNITPKFFMESLEPLRTGRIVVYPQNITTSASSASRGFDWLWRTMRTKNGKKMNRYNLLGINPPSKRQSETIYQTNRYIESSVYPHSNNMALVNNIINNTNFTNTVRAIMPPGKDTPSRSNLVKTETYNPTFLEIDAFLKHDLKYVLVTLLARMTMIVSSSEMDAYNKVCDYVAIIISDSFYISLDPERSIKTILERITSEQNSISIDARGLEPSFSMDQKASKEDVVPNALDVIIKRLTTDIGSERYVQKTPPKLTGTTETRKKIRDEKQKLEDEEMAKHIKLMKTIKDSSKLSAMLINMIRDEDRDARTAKYKAEAAALQPRIPSYFTNTMTKPPTPVFGNSKFTNSVKPSSQNFSSAQHLFVPINPRRLLLNAQWLECVALIGVGTEHFVKALKKLETRIKDNNEELKTLLKLWKQRTNMSTGTDDTVFLELDWVQQQAKRLIKLREHLERTYAAIVVRSIPINIDKYSITAIARSLSDVDYYLKVPNPWINMDWHDVMYSALLLTILPLNLNISRGIILASNASVLYSASTAISNAESSL</sequence>
<organism evidence="1">
    <name type="scientific">Chionoecetes opilio bacilliform virus</name>
    <dbReference type="NCBI Taxonomy" id="1825681"/>
    <lineage>
        <taxon>Viruses</taxon>
        <taxon>Viruses incertae sedis</taxon>
        <taxon>Naldaviricetes</taxon>
        <taxon>Nimaviridae</taxon>
    </lineage>
</organism>
<evidence type="ECO:0000313" key="1">
    <source>
        <dbReference type="EMBL" id="GAV93240.1"/>
    </source>
</evidence>
<comment type="caution">
    <text evidence="1">The sequence shown here is derived from an EMBL/GenBank/DDBJ whole genome shotgun (WGS) entry which is preliminary data.</text>
</comment>
<accession>A0A1Q3DL58</accession>
<gene>
    <name evidence="1" type="ORF">SCV_120</name>
</gene>
<proteinExistence type="predicted"/>
<protein>
    <submittedName>
        <fullName evidence="1">Capsid protein</fullName>
    </submittedName>
</protein>
<dbReference type="EMBL" id="BDLS01000002">
    <property type="protein sequence ID" value="GAV93240.1"/>
    <property type="molecule type" value="Genomic_DNA"/>
</dbReference>